<evidence type="ECO:0000256" key="2">
    <source>
        <dbReference type="ARBA" id="ARBA00022679"/>
    </source>
</evidence>
<evidence type="ECO:0000313" key="8">
    <source>
        <dbReference type="Proteomes" id="UP000000346"/>
    </source>
</evidence>
<dbReference type="Pfam" id="PF00108">
    <property type="entry name" value="Thiolase_N"/>
    <property type="match status" value="1"/>
</dbReference>
<dbReference type="InParanoid" id="D9Q090"/>
<dbReference type="InterPro" id="IPR020617">
    <property type="entry name" value="Thiolase_C"/>
</dbReference>
<proteinExistence type="inferred from homology"/>
<dbReference type="EMBL" id="CP001742">
    <property type="protein sequence ID" value="ADL18728.1"/>
    <property type="molecule type" value="Genomic_DNA"/>
</dbReference>
<dbReference type="FunCoup" id="D9Q090">
    <property type="interactions" value="172"/>
</dbReference>
<dbReference type="OrthoDB" id="25212at2157"/>
<gene>
    <name evidence="7" type="ordered locus">ASAC_0321</name>
</gene>
<dbReference type="CDD" id="cd00751">
    <property type="entry name" value="thiolase"/>
    <property type="match status" value="1"/>
</dbReference>
<evidence type="ECO:0000259" key="6">
    <source>
        <dbReference type="Pfam" id="PF02803"/>
    </source>
</evidence>
<dbReference type="InterPro" id="IPR002155">
    <property type="entry name" value="Thiolase"/>
</dbReference>
<dbReference type="InterPro" id="IPR016039">
    <property type="entry name" value="Thiolase-like"/>
</dbReference>
<reference evidence="7 8" key="1">
    <citation type="journal article" date="2010" name="Appl. Environ. Microbiol.">
        <title>The genome sequence of the crenarchaeon Acidilobus saccharovorans supports a new order, Acidilobales, and suggests an important ecological role in terrestrial acidic hot springs.</title>
        <authorList>
            <person name="Mardanov A.V."/>
            <person name="Svetlitchnyi V.A."/>
            <person name="Beletsky A.V."/>
            <person name="Prokofeva M.I."/>
            <person name="Bonch-Osmolovskaya E.A."/>
            <person name="Ravin N.V."/>
            <person name="Skryabin K.G."/>
        </authorList>
    </citation>
    <scope>NUCLEOTIDE SEQUENCE [LARGE SCALE GENOMIC DNA]</scope>
    <source>
        <strain evidence="8">DSM 16705 / JCM 18335 / VKM B-2471 / 345-15</strain>
    </source>
</reference>
<keyword evidence="3" id="KW-0414">Isoprene biosynthesis</keyword>
<dbReference type="PROSITE" id="PS00099">
    <property type="entry name" value="THIOLASE_3"/>
    <property type="match status" value="1"/>
</dbReference>
<dbReference type="GO" id="GO:0008299">
    <property type="term" value="P:isoprenoid biosynthetic process"/>
    <property type="evidence" value="ECO:0007669"/>
    <property type="project" value="UniProtKB-KW"/>
</dbReference>
<feature type="domain" description="Thiolase N-terminal" evidence="5">
    <location>
        <begin position="8"/>
        <end position="267"/>
    </location>
</feature>
<name>D9Q090_ACIS3</name>
<keyword evidence="4" id="KW-0012">Acyltransferase</keyword>
<keyword evidence="2" id="KW-0808">Transferase</keyword>
<protein>
    <submittedName>
        <fullName evidence="7">Putative 3-ketoacyl-CoA thiolase</fullName>
    </submittedName>
</protein>
<feature type="domain" description="Thiolase C-terminal" evidence="6">
    <location>
        <begin position="274"/>
        <end position="395"/>
    </location>
</feature>
<dbReference type="AlphaFoldDB" id="D9Q090"/>
<accession>D9Q090</accession>
<dbReference type="Pfam" id="PF02803">
    <property type="entry name" value="Thiolase_C"/>
    <property type="match status" value="1"/>
</dbReference>
<dbReference type="SUPFAM" id="SSF53901">
    <property type="entry name" value="Thiolase-like"/>
    <property type="match status" value="2"/>
</dbReference>
<dbReference type="NCBIfam" id="TIGR01930">
    <property type="entry name" value="AcCoA-C-Actrans"/>
    <property type="match status" value="1"/>
</dbReference>
<dbReference type="PANTHER" id="PTHR18919">
    <property type="entry name" value="ACETYL-COA C-ACYLTRANSFERASE"/>
    <property type="match status" value="1"/>
</dbReference>
<dbReference type="RefSeq" id="WP_013266240.1">
    <property type="nucleotide sequence ID" value="NC_014374.1"/>
</dbReference>
<dbReference type="PROSITE" id="PS00737">
    <property type="entry name" value="THIOLASE_2"/>
    <property type="match status" value="1"/>
</dbReference>
<dbReference type="InterPro" id="IPR020610">
    <property type="entry name" value="Thiolase_AS"/>
</dbReference>
<evidence type="ECO:0000313" key="7">
    <source>
        <dbReference type="EMBL" id="ADL18728.1"/>
    </source>
</evidence>
<dbReference type="Gene3D" id="3.40.47.10">
    <property type="match status" value="1"/>
</dbReference>
<dbReference type="GeneID" id="9498544"/>
<keyword evidence="8" id="KW-1185">Reference proteome</keyword>
<evidence type="ECO:0000256" key="1">
    <source>
        <dbReference type="ARBA" id="ARBA00010982"/>
    </source>
</evidence>
<dbReference type="HOGENOM" id="CLU_031026_0_0_2"/>
<dbReference type="GO" id="GO:0016747">
    <property type="term" value="F:acyltransferase activity, transferring groups other than amino-acyl groups"/>
    <property type="evidence" value="ECO:0007669"/>
    <property type="project" value="InterPro"/>
</dbReference>
<dbReference type="InterPro" id="IPR020616">
    <property type="entry name" value="Thiolase_N"/>
</dbReference>
<dbReference type="PIRSF" id="PIRSF000429">
    <property type="entry name" value="Ac-CoA_Ac_transf"/>
    <property type="match status" value="1"/>
</dbReference>
<dbReference type="PANTHER" id="PTHR18919:SF107">
    <property type="entry name" value="ACETYL-COA ACETYLTRANSFERASE, CYTOSOLIC"/>
    <property type="match status" value="1"/>
</dbReference>
<evidence type="ECO:0000259" key="5">
    <source>
        <dbReference type="Pfam" id="PF00108"/>
    </source>
</evidence>
<evidence type="ECO:0000256" key="3">
    <source>
        <dbReference type="ARBA" id="ARBA00023229"/>
    </source>
</evidence>
<sequence>MPKLKQNVYIVDGVRTPVGKFGGAYKDIPAVDLASFTLKEVLERAGLKPSDLDMLIYGHVIRAGTGMDSARQVAIKSGVPYHIDSMTVDMVCASGMAAIITAANYIASGSYNVIAAGGMESMSMAPFIIQSSARWGMKHLIGREWQILDAMVYDGLWDVLLNKVMGEEADMTAAEYNAPRDELDRISYESHERAAKAWDGNLMKDFVVPYEKNGKVVLDHDEGIRRDTSIEKLKSLPYAFTSRGPHTAGSSSQLSDGAATLLIASEEAVKSLGLKPIARIVGFAYHGVETWRFPAAPVGAVKKLLDDVGWTIDMVDYWENNEAFAVNSYIMHKELGIPYDRMNVHGGAIAVGHPLGMSGARITLELINVLRRHGGKRGVASICHGLGGAASIAIELV</sequence>
<evidence type="ECO:0000256" key="4">
    <source>
        <dbReference type="ARBA" id="ARBA00023315"/>
    </source>
</evidence>
<dbReference type="InterPro" id="IPR020613">
    <property type="entry name" value="Thiolase_CS"/>
</dbReference>
<organism evidence="7 8">
    <name type="scientific">Acidilobus saccharovorans (strain DSM 16705 / JCM 18335 / VKM B-2471 / 345-15)</name>
    <dbReference type="NCBI Taxonomy" id="666510"/>
    <lineage>
        <taxon>Archaea</taxon>
        <taxon>Thermoproteota</taxon>
        <taxon>Thermoprotei</taxon>
        <taxon>Acidilobales</taxon>
        <taxon>Acidilobaceae</taxon>
        <taxon>Acidilobus</taxon>
    </lineage>
</organism>
<comment type="similarity">
    <text evidence="1">Belongs to the thiolase-like superfamily. Thiolase family.</text>
</comment>
<dbReference type="Proteomes" id="UP000000346">
    <property type="component" value="Chromosome"/>
</dbReference>
<dbReference type="KEGG" id="asc:ASAC_0321"/>
<dbReference type="STRING" id="666510.ASAC_0321"/>
<dbReference type="eggNOG" id="arCOG01282">
    <property type="taxonomic scope" value="Archaea"/>
</dbReference>